<evidence type="ECO:0000313" key="4">
    <source>
        <dbReference type="Proteomes" id="UP000321485"/>
    </source>
</evidence>
<proteinExistence type="predicted"/>
<dbReference type="Proteomes" id="UP000321485">
    <property type="component" value="Unassembled WGS sequence"/>
</dbReference>
<evidence type="ECO:0000256" key="1">
    <source>
        <dbReference type="SAM" id="MobiDB-lite"/>
    </source>
</evidence>
<dbReference type="PANTHER" id="PTHR42941">
    <property type="entry name" value="SLL1037 PROTEIN"/>
    <property type="match status" value="1"/>
</dbReference>
<reference evidence="3 4" key="1">
    <citation type="journal article" date="2015" name="Stand. Genomic Sci.">
        <title>Genomic Encyclopedia of Bacterial and Archaeal Type Strains, Phase III: the genomes of soil and plant-associated and newly described type strains.</title>
        <authorList>
            <person name="Whitman W.B."/>
            <person name="Woyke T."/>
            <person name="Klenk H.P."/>
            <person name="Zhou Y."/>
            <person name="Lilburn T.G."/>
            <person name="Beck B.J."/>
            <person name="De Vos P."/>
            <person name="Vandamme P."/>
            <person name="Eisen J.A."/>
            <person name="Garrity G."/>
            <person name="Hugenholtz P."/>
            <person name="Kyrpides N.C."/>
        </authorList>
    </citation>
    <scope>NUCLEOTIDE SEQUENCE [LARGE SCALE GENOMIC DNA]</scope>
    <source>
        <strain evidence="3 4">DSM 64</strain>
    </source>
</reference>
<dbReference type="RefSeq" id="WP_146871837.1">
    <property type="nucleotide sequence ID" value="NZ_VJWE01000016.1"/>
</dbReference>
<evidence type="ECO:0000313" key="3">
    <source>
        <dbReference type="EMBL" id="TWG34627.1"/>
    </source>
</evidence>
<keyword evidence="2" id="KW-0812">Transmembrane</keyword>
<keyword evidence="2" id="KW-0472">Membrane</keyword>
<evidence type="ECO:0000256" key="2">
    <source>
        <dbReference type="SAM" id="Phobius"/>
    </source>
</evidence>
<dbReference type="InterPro" id="IPR011852">
    <property type="entry name" value="TRAP_TAXI"/>
</dbReference>
<gene>
    <name evidence="3" type="ORF">ATF69_3628</name>
</gene>
<protein>
    <submittedName>
        <fullName evidence="3">TRAP-type uncharacterized transport system substrate-binding protein</fullName>
    </submittedName>
</protein>
<dbReference type="SUPFAM" id="SSF53850">
    <property type="entry name" value="Periplasmic binding protein-like II"/>
    <property type="match status" value="1"/>
</dbReference>
<dbReference type="AlphaFoldDB" id="A0A561XEY0"/>
<dbReference type="Pfam" id="PF16868">
    <property type="entry name" value="NMT1_3"/>
    <property type="match status" value="1"/>
</dbReference>
<name>A0A561XEY0_ACIDE</name>
<keyword evidence="2" id="KW-1133">Transmembrane helix</keyword>
<sequence length="473" mass="52138">MPQAFRNTFLTLRDLIVSAGPLAFLAVGLLVLAYWWLNPNPPNTVTLATGPAQSAYEEFGKRYQKALAADGIDVVLLPSEGSSHNLQLLRDGQADVAFVQGGTAELQPDDPDNLVSLGSLFVEPLWLFYRTDAAERMHNAPRLDGLRQLRGWRVNVGSEGSGVPTLIERLLQANKVEPSAVKLSRLEQTPATVEFLAGRLDALVFASAPESLMVQMLLQTPGVQLLDFAQHEAYARRFPFLTPVTLPRGVVDLAANVPQRDVRLVATTTSLLARDGTHPALLTLFAQNAQKLHSGAGWFNRAREFPNTRGSELPIAKEGDRAMNEPVPMLQRYLPFWMANLIERMWLVLGILLAIMLPLSRIVPPLYQFRVRSRVFRWYGRLREIENDLEMGKSDPATLLRTLDGLEAQAEKVSVPLSYADELYALRNHIHLVRKKLLRASEGAGGSADHSTPGEGMTNNSVKETGSAAGTGR</sequence>
<feature type="transmembrane region" description="Helical" evidence="2">
    <location>
        <begin position="12"/>
        <end position="37"/>
    </location>
</feature>
<feature type="region of interest" description="Disordered" evidence="1">
    <location>
        <begin position="443"/>
        <end position="473"/>
    </location>
</feature>
<dbReference type="GeneID" id="51112669"/>
<dbReference type="Gene3D" id="3.40.190.10">
    <property type="entry name" value="Periplasmic binding protein-like II"/>
    <property type="match status" value="2"/>
</dbReference>
<dbReference type="EMBL" id="VJWE01000016">
    <property type="protein sequence ID" value="TWG34627.1"/>
    <property type="molecule type" value="Genomic_DNA"/>
</dbReference>
<accession>A0A561XEY0</accession>
<feature type="transmembrane region" description="Helical" evidence="2">
    <location>
        <begin position="345"/>
        <end position="367"/>
    </location>
</feature>
<comment type="caution">
    <text evidence="3">The sequence shown here is derived from an EMBL/GenBank/DDBJ whole genome shotgun (WGS) entry which is preliminary data.</text>
</comment>
<dbReference type="PANTHER" id="PTHR42941:SF1">
    <property type="entry name" value="SLL1037 PROTEIN"/>
    <property type="match status" value="1"/>
</dbReference>
<organism evidence="3 4">
    <name type="scientific">Acidovorax delafieldii</name>
    <name type="common">Pseudomonas delafieldii</name>
    <dbReference type="NCBI Taxonomy" id="47920"/>
    <lineage>
        <taxon>Bacteria</taxon>
        <taxon>Pseudomonadati</taxon>
        <taxon>Pseudomonadota</taxon>
        <taxon>Betaproteobacteria</taxon>
        <taxon>Burkholderiales</taxon>
        <taxon>Comamonadaceae</taxon>
        <taxon>Acidovorax</taxon>
    </lineage>
</organism>